<dbReference type="GO" id="GO:0005739">
    <property type="term" value="C:mitochondrion"/>
    <property type="evidence" value="ECO:0007669"/>
    <property type="project" value="TreeGrafter"/>
</dbReference>
<evidence type="ECO:0000313" key="9">
    <source>
        <dbReference type="Proteomes" id="UP000184188"/>
    </source>
</evidence>
<dbReference type="RefSeq" id="XP_022584520.1">
    <property type="nucleotide sequence ID" value="XM_022722674.1"/>
</dbReference>
<keyword evidence="6" id="KW-0269">Exonuclease</keyword>
<dbReference type="GeneID" id="34609139"/>
<keyword evidence="5" id="KW-0540">Nuclease</keyword>
<dbReference type="GO" id="GO:0051539">
    <property type="term" value="F:4 iron, 4 sulfur cluster binding"/>
    <property type="evidence" value="ECO:0007669"/>
    <property type="project" value="UniProtKB-KW"/>
</dbReference>
<organism evidence="8 9">
    <name type="scientific">Penicilliopsis zonata CBS 506.65</name>
    <dbReference type="NCBI Taxonomy" id="1073090"/>
    <lineage>
        <taxon>Eukaryota</taxon>
        <taxon>Fungi</taxon>
        <taxon>Dikarya</taxon>
        <taxon>Ascomycota</taxon>
        <taxon>Pezizomycotina</taxon>
        <taxon>Eurotiomycetes</taxon>
        <taxon>Eurotiomycetidae</taxon>
        <taxon>Eurotiales</taxon>
        <taxon>Aspergillaceae</taxon>
        <taxon>Penicilliopsis</taxon>
    </lineage>
</organism>
<keyword evidence="6" id="KW-0378">Hydrolase</keyword>
<protein>
    <recommendedName>
        <fullName evidence="10">Exonuclease V</fullName>
    </recommendedName>
</protein>
<dbReference type="AlphaFoldDB" id="A0A1L9SS33"/>
<dbReference type="Pfam" id="PF09810">
    <property type="entry name" value="Exo5"/>
    <property type="match status" value="1"/>
</dbReference>
<dbReference type="EMBL" id="KV878337">
    <property type="protein sequence ID" value="OJJ50010.1"/>
    <property type="molecule type" value="Genomic_DNA"/>
</dbReference>
<dbReference type="Proteomes" id="UP000184188">
    <property type="component" value="Unassembled WGS sequence"/>
</dbReference>
<keyword evidence="4" id="KW-0479">Metal-binding</keyword>
<accession>A0A1L9SS33</accession>
<dbReference type="GO" id="GO:0005634">
    <property type="term" value="C:nucleus"/>
    <property type="evidence" value="ECO:0007669"/>
    <property type="project" value="TreeGrafter"/>
</dbReference>
<dbReference type="InterPro" id="IPR019190">
    <property type="entry name" value="EXOV"/>
</dbReference>
<keyword evidence="4" id="KW-0411">Iron-sulfur</keyword>
<feature type="region of interest" description="Disordered" evidence="7">
    <location>
        <begin position="81"/>
        <end position="154"/>
    </location>
</feature>
<dbReference type="OrthoDB" id="354769at2759"/>
<comment type="subunit">
    <text evidence="3">Monomer.</text>
</comment>
<feature type="compositionally biased region" description="Basic and acidic residues" evidence="7">
    <location>
        <begin position="116"/>
        <end position="127"/>
    </location>
</feature>
<dbReference type="GO" id="GO:0036297">
    <property type="term" value="P:interstrand cross-link repair"/>
    <property type="evidence" value="ECO:0007669"/>
    <property type="project" value="TreeGrafter"/>
</dbReference>
<keyword evidence="9" id="KW-1185">Reference proteome</keyword>
<feature type="compositionally biased region" description="Polar residues" evidence="7">
    <location>
        <begin position="92"/>
        <end position="114"/>
    </location>
</feature>
<keyword evidence="4" id="KW-0408">Iron</keyword>
<evidence type="ECO:0000313" key="8">
    <source>
        <dbReference type="EMBL" id="OJJ50010.1"/>
    </source>
</evidence>
<evidence type="ECO:0000256" key="6">
    <source>
        <dbReference type="ARBA" id="ARBA00022839"/>
    </source>
</evidence>
<evidence type="ECO:0000256" key="4">
    <source>
        <dbReference type="ARBA" id="ARBA00022485"/>
    </source>
</evidence>
<gene>
    <name evidence="8" type="ORF">ASPZODRAFT_13113</name>
</gene>
<name>A0A1L9SS33_9EURO</name>
<comment type="similarity">
    <text evidence="2">Belongs to the EXO5 family.</text>
</comment>
<sequence>MPEDFTDSSDYGSDFTPDEEELLNELLAQVATPDATVQRATEKLGDLQPPTAVRDIEDYAEAPCARVPKVLGKEKPGLPWKRRSRWLPSQRVGPTSPSSRDITGTTIVEHPSSTEGRPRERERDAAREQQWIKAGKRQLNGQGGVEDARPPVERFRRPPNKAFSVTDFISPAWCELQYWYTLTKYGRKKSTPAMARGSVVHKTLEDEIYTTVPVEITTKEDAWGLRVWNVIQGLRTLREFGITRELEVWGVVDGEVVNGIIDQLSYESPDPDFEATAAYYYEGLESSRVAMPEYQMSLTDYLLSPEYGGKKLSDLAQTQEPAPEDISVPDLPSEVYDVPRVYLTDVKTKGRGSIPTVKSTSFRPTVLQLSLYYHLLNRLAISDDVTIELLANRYDFDPEQPFSDAFVSEVGGLNERFFDALSSQGFDPDYVPTPEDALQSPSRSSTSNIQPASQDSTSILLAHNNLASLWALMKDQLRLTFLTPAAAHSISSSIPAMSQPSTLEAYPTVLSPLLTARFLSSAPTEEVETRLLGSRSFFFDPTNLTSYLSDQMEWWRGGRDPRGVEIMDAWKCRICEFRDECTWRQEREWAMASRRRNKVSAMDI</sequence>
<dbReference type="GO" id="GO:0045145">
    <property type="term" value="F:single-stranded DNA 5'-3' DNA exonuclease activity"/>
    <property type="evidence" value="ECO:0007669"/>
    <property type="project" value="InterPro"/>
</dbReference>
<keyword evidence="4" id="KW-0004">4Fe-4S</keyword>
<feature type="compositionally biased region" description="Polar residues" evidence="7">
    <location>
        <begin position="439"/>
        <end position="451"/>
    </location>
</feature>
<dbReference type="VEuPathDB" id="FungiDB:ASPZODRAFT_13113"/>
<evidence type="ECO:0000256" key="7">
    <source>
        <dbReference type="SAM" id="MobiDB-lite"/>
    </source>
</evidence>
<evidence type="ECO:0000256" key="1">
    <source>
        <dbReference type="ARBA" id="ARBA00001966"/>
    </source>
</evidence>
<proteinExistence type="inferred from homology"/>
<evidence type="ECO:0000256" key="3">
    <source>
        <dbReference type="ARBA" id="ARBA00011245"/>
    </source>
</evidence>
<evidence type="ECO:0008006" key="10">
    <source>
        <dbReference type="Google" id="ProtNLM"/>
    </source>
</evidence>
<evidence type="ECO:0000256" key="2">
    <source>
        <dbReference type="ARBA" id="ARBA00009797"/>
    </source>
</evidence>
<dbReference type="PANTHER" id="PTHR14464:SF4">
    <property type="entry name" value="EXONUCLEASE V"/>
    <property type="match status" value="1"/>
</dbReference>
<comment type="cofactor">
    <cofactor evidence="1">
        <name>[4Fe-4S] cluster</name>
        <dbReference type="ChEBI" id="CHEBI:49883"/>
    </cofactor>
</comment>
<evidence type="ECO:0000256" key="5">
    <source>
        <dbReference type="ARBA" id="ARBA00022722"/>
    </source>
</evidence>
<reference evidence="9" key="1">
    <citation type="journal article" date="2017" name="Genome Biol.">
        <title>Comparative genomics reveals high biological diversity and specific adaptations in the industrially and medically important fungal genus Aspergillus.</title>
        <authorList>
            <person name="de Vries R.P."/>
            <person name="Riley R."/>
            <person name="Wiebenga A."/>
            <person name="Aguilar-Osorio G."/>
            <person name="Amillis S."/>
            <person name="Uchima C.A."/>
            <person name="Anderluh G."/>
            <person name="Asadollahi M."/>
            <person name="Askin M."/>
            <person name="Barry K."/>
            <person name="Battaglia E."/>
            <person name="Bayram O."/>
            <person name="Benocci T."/>
            <person name="Braus-Stromeyer S.A."/>
            <person name="Caldana C."/>
            <person name="Canovas D."/>
            <person name="Cerqueira G.C."/>
            <person name="Chen F."/>
            <person name="Chen W."/>
            <person name="Choi C."/>
            <person name="Clum A."/>
            <person name="Dos Santos R.A."/>
            <person name="Damasio A.R."/>
            <person name="Diallinas G."/>
            <person name="Emri T."/>
            <person name="Fekete E."/>
            <person name="Flipphi M."/>
            <person name="Freyberg S."/>
            <person name="Gallo A."/>
            <person name="Gournas C."/>
            <person name="Habgood R."/>
            <person name="Hainaut M."/>
            <person name="Harispe M.L."/>
            <person name="Henrissat B."/>
            <person name="Hilden K.S."/>
            <person name="Hope R."/>
            <person name="Hossain A."/>
            <person name="Karabika E."/>
            <person name="Karaffa L."/>
            <person name="Karanyi Z."/>
            <person name="Krasevec N."/>
            <person name="Kuo A."/>
            <person name="Kusch H."/>
            <person name="LaButti K."/>
            <person name="Lagendijk E.L."/>
            <person name="Lapidus A."/>
            <person name="Levasseur A."/>
            <person name="Lindquist E."/>
            <person name="Lipzen A."/>
            <person name="Logrieco A.F."/>
            <person name="MacCabe A."/>
            <person name="Maekelae M.R."/>
            <person name="Malavazi I."/>
            <person name="Melin P."/>
            <person name="Meyer V."/>
            <person name="Mielnichuk N."/>
            <person name="Miskei M."/>
            <person name="Molnar A.P."/>
            <person name="Mule G."/>
            <person name="Ngan C.Y."/>
            <person name="Orejas M."/>
            <person name="Orosz E."/>
            <person name="Ouedraogo J.P."/>
            <person name="Overkamp K.M."/>
            <person name="Park H.-S."/>
            <person name="Perrone G."/>
            <person name="Piumi F."/>
            <person name="Punt P.J."/>
            <person name="Ram A.F."/>
            <person name="Ramon A."/>
            <person name="Rauscher S."/>
            <person name="Record E."/>
            <person name="Riano-Pachon D.M."/>
            <person name="Robert V."/>
            <person name="Roehrig J."/>
            <person name="Ruller R."/>
            <person name="Salamov A."/>
            <person name="Salih N.S."/>
            <person name="Samson R.A."/>
            <person name="Sandor E."/>
            <person name="Sanguinetti M."/>
            <person name="Schuetze T."/>
            <person name="Sepcic K."/>
            <person name="Shelest E."/>
            <person name="Sherlock G."/>
            <person name="Sophianopoulou V."/>
            <person name="Squina F.M."/>
            <person name="Sun H."/>
            <person name="Susca A."/>
            <person name="Todd R.B."/>
            <person name="Tsang A."/>
            <person name="Unkles S.E."/>
            <person name="van de Wiele N."/>
            <person name="van Rossen-Uffink D."/>
            <person name="Oliveira J.V."/>
            <person name="Vesth T.C."/>
            <person name="Visser J."/>
            <person name="Yu J.-H."/>
            <person name="Zhou M."/>
            <person name="Andersen M.R."/>
            <person name="Archer D.B."/>
            <person name="Baker S.E."/>
            <person name="Benoit I."/>
            <person name="Brakhage A.A."/>
            <person name="Braus G.H."/>
            <person name="Fischer R."/>
            <person name="Frisvad J.C."/>
            <person name="Goldman G.H."/>
            <person name="Houbraken J."/>
            <person name="Oakley B."/>
            <person name="Pocsi I."/>
            <person name="Scazzocchio C."/>
            <person name="Seiboth B."/>
            <person name="vanKuyk P.A."/>
            <person name="Wortman J."/>
            <person name="Dyer P.S."/>
            <person name="Grigoriev I.V."/>
        </authorList>
    </citation>
    <scope>NUCLEOTIDE SEQUENCE [LARGE SCALE GENOMIC DNA]</scope>
    <source>
        <strain evidence="9">CBS 506.65</strain>
    </source>
</reference>
<dbReference type="PANTHER" id="PTHR14464">
    <property type="entry name" value="EXONUCLEASE V"/>
    <property type="match status" value="1"/>
</dbReference>
<feature type="region of interest" description="Disordered" evidence="7">
    <location>
        <begin position="429"/>
        <end position="451"/>
    </location>
</feature>